<dbReference type="OrthoDB" id="434769at2"/>
<keyword evidence="2" id="KW-0175">Coiled coil</keyword>
<dbReference type="PANTHER" id="PTHR10098">
    <property type="entry name" value="RAPSYN-RELATED"/>
    <property type="match status" value="1"/>
</dbReference>
<comment type="caution">
    <text evidence="3">The sequence shown here is derived from an EMBL/GenBank/DDBJ whole genome shotgun (WGS) entry which is preliminary data.</text>
</comment>
<dbReference type="InterPro" id="IPR011990">
    <property type="entry name" value="TPR-like_helical_dom_sf"/>
</dbReference>
<evidence type="ECO:0000256" key="1">
    <source>
        <dbReference type="PROSITE-ProRule" id="PRU00339"/>
    </source>
</evidence>
<dbReference type="AlphaFoldDB" id="A0A1Y4DDA0"/>
<dbReference type="Pfam" id="PF13424">
    <property type="entry name" value="TPR_12"/>
    <property type="match status" value="2"/>
</dbReference>
<dbReference type="SUPFAM" id="SSF48452">
    <property type="entry name" value="TPR-like"/>
    <property type="match status" value="2"/>
</dbReference>
<evidence type="ECO:0000256" key="2">
    <source>
        <dbReference type="SAM" id="Coils"/>
    </source>
</evidence>
<feature type="coiled-coil region" evidence="2">
    <location>
        <begin position="287"/>
        <end position="317"/>
    </location>
</feature>
<dbReference type="Pfam" id="PF13432">
    <property type="entry name" value="TPR_16"/>
    <property type="match status" value="1"/>
</dbReference>
<evidence type="ECO:0000313" key="4">
    <source>
        <dbReference type="Proteomes" id="UP000196368"/>
    </source>
</evidence>
<dbReference type="RefSeq" id="WP_087288158.1">
    <property type="nucleotide sequence ID" value="NZ_NFJD01000002.1"/>
</dbReference>
<accession>A0A1Y4DDA0</accession>
<dbReference type="PROSITE" id="PS50005">
    <property type="entry name" value="TPR"/>
    <property type="match status" value="1"/>
</dbReference>
<keyword evidence="4" id="KW-1185">Reference proteome</keyword>
<feature type="repeat" description="TPR" evidence="1">
    <location>
        <begin position="44"/>
        <end position="77"/>
    </location>
</feature>
<dbReference type="Gene3D" id="1.25.40.10">
    <property type="entry name" value="Tetratricopeptide repeat domain"/>
    <property type="match status" value="3"/>
</dbReference>
<sequence>MPVTKKQPAKRKAQLNVTELEELLENNRPSEALEKLLAVRTKDAAAWFLTGEAQRQLGAFEPALASYAKALQLADEAETRMDVLLAMAACYRTLGHSAAAYELAQEAFQMAQELEYDEFVVRAMQEMGMALRAWGRLEEALDLLDAVLAAYTQLQDYAGMSFIHWAKGGIFRLQGHFQEGIAQFKQAISLAKKAGDGISLAYGYCGLAGISRICGKIDDCVKNYKLAEKIFRKSEDLFGKAYTNCGMANGLRQQGKYDEALRHYNVADKLYSSIHDTVDLGFVKWGRADILKRKNKMEAALQDLQQARELFDNSDETRGQILTKLSLAQVLYALGQTQEAEELYEAGVSQARAEGLHTYLESYT</sequence>
<dbReference type="InterPro" id="IPR019734">
    <property type="entry name" value="TPR_rpt"/>
</dbReference>
<keyword evidence="1" id="KW-0802">TPR repeat</keyword>
<dbReference type="SMART" id="SM00028">
    <property type="entry name" value="TPR"/>
    <property type="match status" value="8"/>
</dbReference>
<organism evidence="3 4">
    <name type="scientific">Candidatus Avelusimicrobium gallicola</name>
    <dbReference type="NCBI Taxonomy" id="2562704"/>
    <lineage>
        <taxon>Bacteria</taxon>
        <taxon>Pseudomonadati</taxon>
        <taxon>Elusimicrobiota</taxon>
        <taxon>Elusimicrobia</taxon>
        <taxon>Elusimicrobiales</taxon>
        <taxon>Elusimicrobiaceae</taxon>
        <taxon>Candidatus Avelusimicrobium</taxon>
    </lineage>
</organism>
<proteinExistence type="predicted"/>
<dbReference type="Proteomes" id="UP000196368">
    <property type="component" value="Unassembled WGS sequence"/>
</dbReference>
<dbReference type="EMBL" id="NFJD01000002">
    <property type="protein sequence ID" value="OUO57006.1"/>
    <property type="molecule type" value="Genomic_DNA"/>
</dbReference>
<evidence type="ECO:0000313" key="3">
    <source>
        <dbReference type="EMBL" id="OUO57006.1"/>
    </source>
</evidence>
<reference evidence="4" key="1">
    <citation type="submission" date="2017-04" db="EMBL/GenBank/DDBJ databases">
        <title>Function of individual gut microbiota members based on whole genome sequencing of pure cultures obtained from chicken caecum.</title>
        <authorList>
            <person name="Medvecky M."/>
            <person name="Cejkova D."/>
            <person name="Polansky O."/>
            <person name="Karasova D."/>
            <person name="Kubasova T."/>
            <person name="Cizek A."/>
            <person name="Rychlik I."/>
        </authorList>
    </citation>
    <scope>NUCLEOTIDE SEQUENCE [LARGE SCALE GENOMIC DNA]</scope>
    <source>
        <strain evidence="4">An273</strain>
    </source>
</reference>
<name>A0A1Y4DDA0_9BACT</name>
<gene>
    <name evidence="3" type="ORF">B5F75_03935</name>
</gene>
<protein>
    <submittedName>
        <fullName evidence="3">Uncharacterized protein</fullName>
    </submittedName>
</protein>